<evidence type="ECO:0000313" key="9">
    <source>
        <dbReference type="EMBL" id="TNC38133.1"/>
    </source>
</evidence>
<evidence type="ECO:0000313" key="11">
    <source>
        <dbReference type="Proteomes" id="UP000306740"/>
    </source>
</evidence>
<reference evidence="10 11" key="1">
    <citation type="submission" date="2019-05" db="EMBL/GenBank/DDBJ databases">
        <title>Mumia sp. nov., isolated from the intestinal contents of plateau pika (Ochotona curzoniae) in the Qinghai-Tibet plateau of China.</title>
        <authorList>
            <person name="Tian Z."/>
        </authorList>
    </citation>
    <scope>NUCLEOTIDE SEQUENCE [LARGE SCALE GENOMIC DNA]</scope>
    <source>
        <strain evidence="11">527</strain>
        <strain evidence="10">Z527</strain>
    </source>
</reference>
<keyword evidence="2 7" id="KW-0963">Cytoplasm</keyword>
<evidence type="ECO:0000256" key="5">
    <source>
        <dbReference type="ARBA" id="ARBA00023125"/>
    </source>
</evidence>
<dbReference type="CDD" id="cd16321">
    <property type="entry name" value="MraZ_C"/>
    <property type="match status" value="1"/>
</dbReference>
<dbReference type="GO" id="GO:0005737">
    <property type="term" value="C:cytoplasm"/>
    <property type="evidence" value="ECO:0007669"/>
    <property type="project" value="UniProtKB-UniRule"/>
</dbReference>
<dbReference type="Gene3D" id="3.40.1550.20">
    <property type="entry name" value="Transcriptional regulator MraZ domain"/>
    <property type="match status" value="1"/>
</dbReference>
<dbReference type="GO" id="GO:0003700">
    <property type="term" value="F:DNA-binding transcription factor activity"/>
    <property type="evidence" value="ECO:0007669"/>
    <property type="project" value="UniProtKB-UniRule"/>
</dbReference>
<keyword evidence="3" id="KW-0677">Repeat</keyword>
<evidence type="ECO:0000313" key="10">
    <source>
        <dbReference type="EMBL" id="TNC38638.1"/>
    </source>
</evidence>
<dbReference type="HAMAP" id="MF_01008">
    <property type="entry name" value="MraZ"/>
    <property type="match status" value="1"/>
</dbReference>
<dbReference type="PROSITE" id="PS51740">
    <property type="entry name" value="SPOVT_ABRB"/>
    <property type="match status" value="2"/>
</dbReference>
<organism evidence="10 11">
    <name type="scientific">Mumia zhuanghuii</name>
    <dbReference type="NCBI Taxonomy" id="2585211"/>
    <lineage>
        <taxon>Bacteria</taxon>
        <taxon>Bacillati</taxon>
        <taxon>Actinomycetota</taxon>
        <taxon>Actinomycetes</taxon>
        <taxon>Propionibacteriales</taxon>
        <taxon>Nocardioidaceae</taxon>
        <taxon>Mumia</taxon>
    </lineage>
</organism>
<dbReference type="RefSeq" id="WP_139106732.1">
    <property type="nucleotide sequence ID" value="NZ_VDFR01000119.1"/>
</dbReference>
<dbReference type="SUPFAM" id="SSF89447">
    <property type="entry name" value="AbrB/MazE/MraZ-like"/>
    <property type="match status" value="1"/>
</dbReference>
<protein>
    <recommendedName>
        <fullName evidence="1 7">Transcriptional regulator MraZ</fullName>
    </recommendedName>
</protein>
<dbReference type="InterPro" id="IPR035644">
    <property type="entry name" value="MraZ_C"/>
</dbReference>
<dbReference type="Proteomes" id="UP000306740">
    <property type="component" value="Unassembled WGS sequence"/>
</dbReference>
<dbReference type="AlphaFoldDB" id="A0A5C4MDI9"/>
<dbReference type="InterPro" id="IPR007159">
    <property type="entry name" value="SpoVT-AbrB_dom"/>
</dbReference>
<comment type="subunit">
    <text evidence="7">Forms oligomers.</text>
</comment>
<dbReference type="GO" id="GO:0009295">
    <property type="term" value="C:nucleoid"/>
    <property type="evidence" value="ECO:0007669"/>
    <property type="project" value="UniProtKB-SubCell"/>
</dbReference>
<dbReference type="InterPro" id="IPR020603">
    <property type="entry name" value="MraZ_dom"/>
</dbReference>
<dbReference type="CDD" id="cd16320">
    <property type="entry name" value="MraZ_N"/>
    <property type="match status" value="1"/>
</dbReference>
<dbReference type="InterPro" id="IPR003444">
    <property type="entry name" value="MraZ"/>
</dbReference>
<dbReference type="InterPro" id="IPR038619">
    <property type="entry name" value="MraZ_sf"/>
</dbReference>
<comment type="subcellular location">
    <subcellularLocation>
        <location evidence="7">Cytoplasm</location>
        <location evidence="7">Nucleoid</location>
    </subcellularLocation>
</comment>
<dbReference type="PANTHER" id="PTHR34701:SF1">
    <property type="entry name" value="TRANSCRIPTIONAL REGULATOR MRAZ"/>
    <property type="match status" value="1"/>
</dbReference>
<dbReference type="PANTHER" id="PTHR34701">
    <property type="entry name" value="TRANSCRIPTIONAL REGULATOR MRAZ"/>
    <property type="match status" value="1"/>
</dbReference>
<dbReference type="GO" id="GO:2000143">
    <property type="term" value="P:negative regulation of DNA-templated transcription initiation"/>
    <property type="evidence" value="ECO:0007669"/>
    <property type="project" value="TreeGrafter"/>
</dbReference>
<dbReference type="NCBIfam" id="TIGR00242">
    <property type="entry name" value="division/cell wall cluster transcriptional repressor MraZ"/>
    <property type="match status" value="1"/>
</dbReference>
<evidence type="ECO:0000256" key="6">
    <source>
        <dbReference type="ARBA" id="ARBA00023163"/>
    </source>
</evidence>
<feature type="domain" description="SpoVT-AbrB" evidence="8">
    <location>
        <begin position="76"/>
        <end position="119"/>
    </location>
</feature>
<comment type="caution">
    <text evidence="10">The sequence shown here is derived from an EMBL/GenBank/DDBJ whole genome shotgun (WGS) entry which is preliminary data.</text>
</comment>
<gene>
    <name evidence="7 10" type="primary">mraZ</name>
    <name evidence="10" type="ORF">FHE65_24290</name>
    <name evidence="9" type="ORF">FHE65_24575</name>
</gene>
<dbReference type="InterPro" id="IPR037914">
    <property type="entry name" value="SpoVT-AbrB_sf"/>
</dbReference>
<keyword evidence="4 7" id="KW-0805">Transcription regulation</keyword>
<evidence type="ECO:0000256" key="1">
    <source>
        <dbReference type="ARBA" id="ARBA00013860"/>
    </source>
</evidence>
<dbReference type="InterPro" id="IPR035642">
    <property type="entry name" value="MraZ_N"/>
</dbReference>
<accession>A0A5C4MDI9</accession>
<evidence type="ECO:0000256" key="3">
    <source>
        <dbReference type="ARBA" id="ARBA00022737"/>
    </source>
</evidence>
<dbReference type="GO" id="GO:0000976">
    <property type="term" value="F:transcription cis-regulatory region binding"/>
    <property type="evidence" value="ECO:0007669"/>
    <property type="project" value="TreeGrafter"/>
</dbReference>
<dbReference type="Pfam" id="PF02381">
    <property type="entry name" value="MraZ"/>
    <property type="match status" value="2"/>
</dbReference>
<dbReference type="OrthoDB" id="9807753at2"/>
<keyword evidence="5 7" id="KW-0238">DNA-binding</keyword>
<comment type="similarity">
    <text evidence="7">Belongs to the MraZ family.</text>
</comment>
<name>A0A5C4MDI9_9ACTN</name>
<dbReference type="EMBL" id="VDFR01000119">
    <property type="protein sequence ID" value="TNC38638.1"/>
    <property type="molecule type" value="Genomic_DNA"/>
</dbReference>
<proteinExistence type="inferred from homology"/>
<evidence type="ECO:0000256" key="7">
    <source>
        <dbReference type="HAMAP-Rule" id="MF_01008"/>
    </source>
</evidence>
<feature type="domain" description="SpoVT-AbrB" evidence="8">
    <location>
        <begin position="5"/>
        <end position="47"/>
    </location>
</feature>
<sequence>MFFGTYTPRLDEKGRLFLPAKFRDRLTEGLVLTKGQDRCIYVWPQASFQEFSDRISKTPFTNKATRDFIRVLFSGASDEVPDKQGRITVPPPLREYARLGRDCVVVGAMERVEIWDAARWSEYSDAQEESFASLSEEVIEGLL</sequence>
<evidence type="ECO:0000259" key="8">
    <source>
        <dbReference type="PROSITE" id="PS51740"/>
    </source>
</evidence>
<evidence type="ECO:0000256" key="2">
    <source>
        <dbReference type="ARBA" id="ARBA00022490"/>
    </source>
</evidence>
<evidence type="ECO:0000256" key="4">
    <source>
        <dbReference type="ARBA" id="ARBA00023015"/>
    </source>
</evidence>
<dbReference type="EMBL" id="VDFR01000123">
    <property type="protein sequence ID" value="TNC38133.1"/>
    <property type="molecule type" value="Genomic_DNA"/>
</dbReference>
<keyword evidence="6 7" id="KW-0804">Transcription</keyword>